<dbReference type="CDD" id="cd00067">
    <property type="entry name" value="GAL4"/>
    <property type="match status" value="1"/>
</dbReference>
<dbReference type="InterPro" id="IPR007219">
    <property type="entry name" value="XnlR_reg_dom"/>
</dbReference>
<organism evidence="8 9">
    <name type="scientific">Aspergillus keveii</name>
    <dbReference type="NCBI Taxonomy" id="714993"/>
    <lineage>
        <taxon>Eukaryota</taxon>
        <taxon>Fungi</taxon>
        <taxon>Dikarya</taxon>
        <taxon>Ascomycota</taxon>
        <taxon>Pezizomycotina</taxon>
        <taxon>Eurotiomycetes</taxon>
        <taxon>Eurotiomycetidae</taxon>
        <taxon>Eurotiales</taxon>
        <taxon>Aspergillaceae</taxon>
        <taxon>Aspergillus</taxon>
        <taxon>Aspergillus subgen. Nidulantes</taxon>
    </lineage>
</organism>
<evidence type="ECO:0000256" key="5">
    <source>
        <dbReference type="ARBA" id="ARBA00023242"/>
    </source>
</evidence>
<dbReference type="SMART" id="SM00066">
    <property type="entry name" value="GAL4"/>
    <property type="match status" value="1"/>
</dbReference>
<evidence type="ECO:0000256" key="6">
    <source>
        <dbReference type="SAM" id="MobiDB-lite"/>
    </source>
</evidence>
<evidence type="ECO:0000313" key="8">
    <source>
        <dbReference type="EMBL" id="KAL2795772.1"/>
    </source>
</evidence>
<dbReference type="PROSITE" id="PS00463">
    <property type="entry name" value="ZN2_CY6_FUNGAL_1"/>
    <property type="match status" value="1"/>
</dbReference>
<comment type="caution">
    <text evidence="8">The sequence shown here is derived from an EMBL/GenBank/DDBJ whole genome shotgun (WGS) entry which is preliminary data.</text>
</comment>
<feature type="compositionally biased region" description="Polar residues" evidence="6">
    <location>
        <begin position="111"/>
        <end position="130"/>
    </location>
</feature>
<sequence>MKVNQILHFSDFSVKVRGSSISSISLAQLHSFSISPFLQHLSATFSSNHGVSRMDRPRRGPLARRACDACRRRKVRCDVESPQCSNCRSLQLKCEYSPRRKRGPKPRLSSAGLSPQTQSPGACSSTSRDGSQRLLTQAVGSGSELKLAYAERNHHDSPSGLGLGLDESGRYLRPLQVHRALNAAMHAMCLSLEQTANDCIDRFVQWSFSLVPYIHPTTLKQHVQLLLPSAEHRFTTTTTSEPARAEMRAFALLTGACAFECRRMGHGSSSHRVDALCIPFLTASRDMLACFEDWDITHADSSSLAIRMAQSGAFHNLGQTRKSWHILGEALRLAMDMRLFDEASYFNLDPLEAKLRRNLFACIYMADKSASILNSRPMGFHEICLDDVTIDLVKLEDNFPLLDAEDERFTPPFERQLHEGIIYHTLRLWSVATDLHLYMKIFTRLRTSRLAGPGAGAADGCVVSDTQIMHLYVTFSSILDTLPPWLRDPSSYDDSTTATTTTPNTTASLSNPDTTSTGLSFRRLLFWTQHANLFITFHCLRLILLRRASSMGCTALLGLTDNAEMLMLREVEIANELTGALGRIPDEALQAGGEPLVEKLRRVGATLLEITQRSPNETLTSRAQALLVMILDVVARLHSRVSDEMGFGSRA</sequence>
<dbReference type="SMART" id="SM00906">
    <property type="entry name" value="Fungal_trans"/>
    <property type="match status" value="1"/>
</dbReference>
<feature type="domain" description="Zn(2)-C6 fungal-type" evidence="7">
    <location>
        <begin position="66"/>
        <end position="96"/>
    </location>
</feature>
<keyword evidence="5" id="KW-0539">Nucleus</keyword>
<dbReference type="EMBL" id="JBFTWV010000032">
    <property type="protein sequence ID" value="KAL2795772.1"/>
    <property type="molecule type" value="Genomic_DNA"/>
</dbReference>
<evidence type="ECO:0000256" key="3">
    <source>
        <dbReference type="ARBA" id="ARBA00023125"/>
    </source>
</evidence>
<dbReference type="SUPFAM" id="SSF57701">
    <property type="entry name" value="Zn2/Cys6 DNA-binding domain"/>
    <property type="match status" value="1"/>
</dbReference>
<dbReference type="CDD" id="cd12148">
    <property type="entry name" value="fungal_TF_MHR"/>
    <property type="match status" value="1"/>
</dbReference>
<dbReference type="PROSITE" id="PS50048">
    <property type="entry name" value="ZN2_CY6_FUNGAL_2"/>
    <property type="match status" value="1"/>
</dbReference>
<reference evidence="8 9" key="1">
    <citation type="submission" date="2024-07" db="EMBL/GenBank/DDBJ databases">
        <title>Section-level genome sequencing and comparative genomics of Aspergillus sections Usti and Cavernicolus.</title>
        <authorList>
            <consortium name="Lawrence Berkeley National Laboratory"/>
            <person name="Nybo J.L."/>
            <person name="Vesth T.C."/>
            <person name="Theobald S."/>
            <person name="Frisvad J.C."/>
            <person name="Larsen T.O."/>
            <person name="Kjaerboelling I."/>
            <person name="Rothschild-Mancinelli K."/>
            <person name="Lyhne E.K."/>
            <person name="Kogle M.E."/>
            <person name="Barry K."/>
            <person name="Clum A."/>
            <person name="Na H."/>
            <person name="Ledsgaard L."/>
            <person name="Lin J."/>
            <person name="Lipzen A."/>
            <person name="Kuo A."/>
            <person name="Riley R."/>
            <person name="Mondo S."/>
            <person name="Labutti K."/>
            <person name="Haridas S."/>
            <person name="Pangalinan J."/>
            <person name="Salamov A.A."/>
            <person name="Simmons B.A."/>
            <person name="Magnuson J.K."/>
            <person name="Chen J."/>
            <person name="Drula E."/>
            <person name="Henrissat B."/>
            <person name="Wiebenga A."/>
            <person name="Lubbers R.J."/>
            <person name="Gomes A.C."/>
            <person name="Makela M.R."/>
            <person name="Stajich J."/>
            <person name="Grigoriev I.V."/>
            <person name="Mortensen U.H."/>
            <person name="De Vries R.P."/>
            <person name="Baker S.E."/>
            <person name="Andersen M.R."/>
        </authorList>
    </citation>
    <scope>NUCLEOTIDE SEQUENCE [LARGE SCALE GENOMIC DNA]</scope>
    <source>
        <strain evidence="8 9">CBS 209.92</strain>
    </source>
</reference>
<dbReference type="PANTHER" id="PTHR31668">
    <property type="entry name" value="GLUCOSE TRANSPORT TRANSCRIPTION REGULATOR RGT1-RELATED-RELATED"/>
    <property type="match status" value="1"/>
</dbReference>
<evidence type="ECO:0000256" key="2">
    <source>
        <dbReference type="ARBA" id="ARBA00023015"/>
    </source>
</evidence>
<keyword evidence="1" id="KW-0479">Metal-binding</keyword>
<evidence type="ECO:0000313" key="9">
    <source>
        <dbReference type="Proteomes" id="UP001610563"/>
    </source>
</evidence>
<dbReference type="Pfam" id="PF04082">
    <property type="entry name" value="Fungal_trans"/>
    <property type="match status" value="1"/>
</dbReference>
<proteinExistence type="predicted"/>
<dbReference type="InterPro" id="IPR050797">
    <property type="entry name" value="Carb_Metab_Trans_Reg"/>
</dbReference>
<dbReference type="Pfam" id="PF00172">
    <property type="entry name" value="Zn_clus"/>
    <property type="match status" value="1"/>
</dbReference>
<evidence type="ECO:0000256" key="1">
    <source>
        <dbReference type="ARBA" id="ARBA00022723"/>
    </source>
</evidence>
<dbReference type="InterPro" id="IPR001138">
    <property type="entry name" value="Zn2Cys6_DnaBD"/>
</dbReference>
<protein>
    <recommendedName>
        <fullName evidence="7">Zn(2)-C6 fungal-type domain-containing protein</fullName>
    </recommendedName>
</protein>
<dbReference type="Proteomes" id="UP001610563">
    <property type="component" value="Unassembled WGS sequence"/>
</dbReference>
<accession>A0ABR4G9S3</accession>
<dbReference type="InterPro" id="IPR036864">
    <property type="entry name" value="Zn2-C6_fun-type_DNA-bd_sf"/>
</dbReference>
<evidence type="ECO:0000256" key="4">
    <source>
        <dbReference type="ARBA" id="ARBA00023163"/>
    </source>
</evidence>
<feature type="compositionally biased region" description="Low complexity" evidence="6">
    <location>
        <begin position="492"/>
        <end position="511"/>
    </location>
</feature>
<dbReference type="Gene3D" id="4.10.240.10">
    <property type="entry name" value="Zn(2)-C6 fungal-type DNA-binding domain"/>
    <property type="match status" value="1"/>
</dbReference>
<keyword evidence="9" id="KW-1185">Reference proteome</keyword>
<keyword evidence="3" id="KW-0238">DNA-binding</keyword>
<gene>
    <name evidence="8" type="ORF">BJX66DRAFT_301334</name>
</gene>
<keyword evidence="4" id="KW-0804">Transcription</keyword>
<dbReference type="PANTHER" id="PTHR31668:SF24">
    <property type="entry name" value="TRANSCRIPTION FACTOR, PUTATIVE-RELATED"/>
    <property type="match status" value="1"/>
</dbReference>
<name>A0ABR4G9S3_9EURO</name>
<evidence type="ECO:0000259" key="7">
    <source>
        <dbReference type="PROSITE" id="PS50048"/>
    </source>
</evidence>
<keyword evidence="2" id="KW-0805">Transcription regulation</keyword>
<feature type="region of interest" description="Disordered" evidence="6">
    <location>
        <begin position="492"/>
        <end position="514"/>
    </location>
</feature>
<feature type="region of interest" description="Disordered" evidence="6">
    <location>
        <begin position="98"/>
        <end position="130"/>
    </location>
</feature>